<dbReference type="GO" id="GO:1905515">
    <property type="term" value="P:non-motile cilium assembly"/>
    <property type="evidence" value="ECO:0007669"/>
    <property type="project" value="TreeGrafter"/>
</dbReference>
<protein>
    <submittedName>
        <fullName evidence="3">Protein broad-minded</fullName>
    </submittedName>
</protein>
<sequence length="428" mass="49697">MAHFSADDEAMLQAMLRQLFQSVKEKITGAPSLECAEEILLHLEETDENFHKYKEMMHSLKNIMMIVVESMINKFEEDGLRSQERQKKIQKEKSNSYCTDNCSDSDSSFSQATLKMCTVYGEGMNVLPIVLQSYKFCQGKLQLILDQLDPGQPKEVKYEALQTLCSAPPSDVLNCENWTTLCEKLTVSLSDPDPVFTDRILKFYAQTFTLSPLHTTKEIYTSLAKYLELYFLSRENHIPTLSTGIDITNPNVSRLLKKVRLLNEYQKEAPCFWIRHPEKYMEEIVESTLSLLSVKHDQSHLVSQKILDPIYFLALVDTKAVWFKKWMHAYYSRTAVLRLLEKKYKPLITTAVQQCVQYFELCETMKADEALGRSKPYGNKQKTFYYSGQELQYIYFIHSLCLLGRLLIYTQGRKLFPIKLKNRKGKCN</sequence>
<proteinExistence type="predicted"/>
<dbReference type="Pfam" id="PF23431">
    <property type="entry name" value="BROMI_N"/>
    <property type="match status" value="1"/>
</dbReference>
<dbReference type="EMBL" id="JWIN03000008">
    <property type="protein sequence ID" value="KAB1275554.1"/>
    <property type="molecule type" value="Genomic_DNA"/>
</dbReference>
<keyword evidence="4" id="KW-1185">Reference proteome</keyword>
<dbReference type="PANTHER" id="PTHR13465">
    <property type="entry name" value="UPF0183 PROTEIN"/>
    <property type="match status" value="1"/>
</dbReference>
<dbReference type="AlphaFoldDB" id="A0A5N4DX44"/>
<evidence type="ECO:0000259" key="1">
    <source>
        <dbReference type="Pfam" id="PF14961"/>
    </source>
</evidence>
<feature type="domain" description="BROMI N-terminal" evidence="2">
    <location>
        <begin position="12"/>
        <end position="53"/>
    </location>
</feature>
<dbReference type="Pfam" id="PF14961">
    <property type="entry name" value="BROMI"/>
    <property type="match status" value="1"/>
</dbReference>
<dbReference type="InterPro" id="IPR032735">
    <property type="entry name" value="BROMI_M"/>
</dbReference>
<dbReference type="InterPro" id="IPR039156">
    <property type="entry name" value="PHAF1/BROMI"/>
</dbReference>
<organism evidence="3 4">
    <name type="scientific">Camelus dromedarius</name>
    <name type="common">Dromedary</name>
    <name type="synonym">Arabian camel</name>
    <dbReference type="NCBI Taxonomy" id="9838"/>
    <lineage>
        <taxon>Eukaryota</taxon>
        <taxon>Metazoa</taxon>
        <taxon>Chordata</taxon>
        <taxon>Craniata</taxon>
        <taxon>Vertebrata</taxon>
        <taxon>Euteleostomi</taxon>
        <taxon>Mammalia</taxon>
        <taxon>Eutheria</taxon>
        <taxon>Laurasiatheria</taxon>
        <taxon>Artiodactyla</taxon>
        <taxon>Tylopoda</taxon>
        <taxon>Camelidae</taxon>
        <taxon>Camelus</taxon>
    </lineage>
</organism>
<name>A0A5N4DX44_CAMDR</name>
<evidence type="ECO:0000259" key="2">
    <source>
        <dbReference type="Pfam" id="PF23431"/>
    </source>
</evidence>
<gene>
    <name evidence="3" type="ORF">Cadr_000010253</name>
</gene>
<evidence type="ECO:0000313" key="3">
    <source>
        <dbReference type="EMBL" id="KAB1275554.1"/>
    </source>
</evidence>
<dbReference type="InterPro" id="IPR055391">
    <property type="entry name" value="BROMI_N"/>
</dbReference>
<reference evidence="3 4" key="1">
    <citation type="journal article" date="2019" name="Mol. Ecol. Resour.">
        <title>Improving Illumina assemblies with Hi-C and long reads: an example with the North African dromedary.</title>
        <authorList>
            <person name="Elbers J.P."/>
            <person name="Rogers M.F."/>
            <person name="Perelman P.L."/>
            <person name="Proskuryakova A.A."/>
            <person name="Serdyukova N.A."/>
            <person name="Johnson W.E."/>
            <person name="Horin P."/>
            <person name="Corander J."/>
            <person name="Murphy D."/>
            <person name="Burger P.A."/>
        </authorList>
    </citation>
    <scope>NUCLEOTIDE SEQUENCE [LARGE SCALE GENOMIC DNA]</scope>
    <source>
        <strain evidence="3">Drom800</strain>
        <tissue evidence="3">Blood</tissue>
    </source>
</reference>
<evidence type="ECO:0000313" key="4">
    <source>
        <dbReference type="Proteomes" id="UP000299084"/>
    </source>
</evidence>
<dbReference type="Proteomes" id="UP000299084">
    <property type="component" value="Unassembled WGS sequence"/>
</dbReference>
<dbReference type="PANTHER" id="PTHR13465:SF3">
    <property type="entry name" value="PROTEIN BROAD-MINDED"/>
    <property type="match status" value="1"/>
</dbReference>
<comment type="caution">
    <text evidence="3">The sequence shown here is derived from an EMBL/GenBank/DDBJ whole genome shotgun (WGS) entry which is preliminary data.</text>
</comment>
<feature type="domain" description="BROMI middle region" evidence="1">
    <location>
        <begin position="140"/>
        <end position="425"/>
    </location>
</feature>
<accession>A0A5N4DX44</accession>